<protein>
    <submittedName>
        <fullName evidence="1">Uncharacterized protein</fullName>
    </submittedName>
</protein>
<proteinExistence type="predicted"/>
<reference evidence="1 2" key="1">
    <citation type="submission" date="2016-02" db="EMBL/GenBank/DDBJ databases">
        <authorList>
            <person name="Wen L."/>
            <person name="He K."/>
            <person name="Yang H."/>
        </authorList>
    </citation>
    <scope>NUCLEOTIDE SEQUENCE [LARGE SCALE GENOMIC DNA]</scope>
    <source>
        <strain evidence="1">ShG14-8</strain>
    </source>
</reference>
<evidence type="ECO:0000313" key="2">
    <source>
        <dbReference type="Proteomes" id="UP000070578"/>
    </source>
</evidence>
<reference evidence="1 2" key="2">
    <citation type="submission" date="2016-03" db="EMBL/GenBank/DDBJ databases">
        <title>New uncultured bacterium of the family Gallionellaceae from acid mine drainage: description and reconstruction of genome based on metagenomic analysis of microbial community.</title>
        <authorList>
            <person name="Kadnikov V."/>
            <person name="Ivasenko D."/>
            <person name="Beletsky A."/>
            <person name="Mardanov A."/>
            <person name="Danilova E."/>
            <person name="Pimenov N."/>
            <person name="Karnachuk O."/>
            <person name="Ravin N."/>
        </authorList>
    </citation>
    <scope>NUCLEOTIDE SEQUENCE [LARGE SCALE GENOMIC DNA]</scope>
    <source>
        <strain evidence="1">ShG14-8</strain>
    </source>
</reference>
<comment type="caution">
    <text evidence="1">The sequence shown here is derived from an EMBL/GenBank/DDBJ whole genome shotgun (WGS) entry which is preliminary data.</text>
</comment>
<organism evidence="1 2">
    <name type="scientific">Candidatus Gallionella acididurans</name>
    <dbReference type="NCBI Taxonomy" id="1796491"/>
    <lineage>
        <taxon>Bacteria</taxon>
        <taxon>Pseudomonadati</taxon>
        <taxon>Pseudomonadota</taxon>
        <taxon>Betaproteobacteria</taxon>
        <taxon>Nitrosomonadales</taxon>
        <taxon>Gallionellaceae</taxon>
        <taxon>Gallionella</taxon>
    </lineage>
</organism>
<sequence length="74" mass="8331">MDKLLEGLERPERMANIIAQQPKYIRDDIASLVEDEQKPGSFGDLIKRSVELAGAHSEFQGSNVVSMIGRYPRK</sequence>
<accession>A0A139BNJ8</accession>
<dbReference type="Proteomes" id="UP000070578">
    <property type="component" value="Unassembled WGS sequence"/>
</dbReference>
<dbReference type="AlphaFoldDB" id="A0A139BNJ8"/>
<name>A0A139BNJ8_9PROT</name>
<gene>
    <name evidence="1" type="ORF">AWT59_3302</name>
</gene>
<dbReference type="EMBL" id="LSLI01000198">
    <property type="protein sequence ID" value="KXS30571.1"/>
    <property type="molecule type" value="Genomic_DNA"/>
</dbReference>
<evidence type="ECO:0000313" key="1">
    <source>
        <dbReference type="EMBL" id="KXS30571.1"/>
    </source>
</evidence>